<reference evidence="2" key="2">
    <citation type="submission" date="2020-09" db="EMBL/GenBank/DDBJ databases">
        <authorList>
            <person name="Sun Q."/>
            <person name="Zhou Y."/>
        </authorList>
    </citation>
    <scope>NUCLEOTIDE SEQUENCE</scope>
    <source>
        <strain evidence="2">CGMCC 1.15760</strain>
    </source>
</reference>
<dbReference type="InterPro" id="IPR000182">
    <property type="entry name" value="GNAT_dom"/>
</dbReference>
<evidence type="ECO:0000259" key="1">
    <source>
        <dbReference type="PROSITE" id="PS51186"/>
    </source>
</evidence>
<dbReference type="PROSITE" id="PS51186">
    <property type="entry name" value="GNAT"/>
    <property type="match status" value="1"/>
</dbReference>
<accession>A0A917G723</accession>
<dbReference type="PANTHER" id="PTHR43792:SF5">
    <property type="entry name" value="RIBOSOMAL-PROTEIN-SERINE ACETYLTRANSFERASE"/>
    <property type="match status" value="1"/>
</dbReference>
<dbReference type="EMBL" id="BMJT01000006">
    <property type="protein sequence ID" value="GGG25948.1"/>
    <property type="molecule type" value="Genomic_DNA"/>
</dbReference>
<dbReference type="AlphaFoldDB" id="A0A917G723"/>
<gene>
    <name evidence="2" type="primary">ynaD</name>
    <name evidence="2" type="ORF">GCM10007425_20740</name>
</gene>
<comment type="caution">
    <text evidence="2">The sequence shown here is derived from an EMBL/GenBank/DDBJ whole genome shotgun (WGS) entry which is preliminary data.</text>
</comment>
<dbReference type="Proteomes" id="UP000616608">
    <property type="component" value="Unassembled WGS sequence"/>
</dbReference>
<dbReference type="Gene3D" id="3.40.630.30">
    <property type="match status" value="1"/>
</dbReference>
<dbReference type="GO" id="GO:0016747">
    <property type="term" value="F:acyltransferase activity, transferring groups other than amino-acyl groups"/>
    <property type="evidence" value="ECO:0007669"/>
    <property type="project" value="InterPro"/>
</dbReference>
<evidence type="ECO:0000313" key="2">
    <source>
        <dbReference type="EMBL" id="GGG25948.1"/>
    </source>
</evidence>
<sequence length="163" mass="19364">MITTKRLKIRAFQASDWQDVLAYTSQEAVMHYLPEDVFTEEEAKQFVQKKDMFAVQYEDKVIGHISFIDYFGGHTYEIGWVFNPDYYHKGFATEAAQAVVDYGFATQKLHRIVATCQPENIGSYRIMEKIGMRREAFFKKCIPYKDEWWDEYYYAILAEEWAK</sequence>
<feature type="domain" description="N-acetyltransferase" evidence="1">
    <location>
        <begin position="7"/>
        <end position="159"/>
    </location>
</feature>
<name>A0A917G723_9BACI</name>
<dbReference type="SUPFAM" id="SSF55729">
    <property type="entry name" value="Acyl-CoA N-acyltransferases (Nat)"/>
    <property type="match status" value="1"/>
</dbReference>
<dbReference type="PANTHER" id="PTHR43792">
    <property type="entry name" value="GNAT FAMILY, PUTATIVE (AFU_ORTHOLOGUE AFUA_3G00765)-RELATED-RELATED"/>
    <property type="match status" value="1"/>
</dbReference>
<reference evidence="2" key="1">
    <citation type="journal article" date="2014" name="Int. J. Syst. Evol. Microbiol.">
        <title>Complete genome sequence of Corynebacterium casei LMG S-19264T (=DSM 44701T), isolated from a smear-ripened cheese.</title>
        <authorList>
            <consortium name="US DOE Joint Genome Institute (JGI-PGF)"/>
            <person name="Walter F."/>
            <person name="Albersmeier A."/>
            <person name="Kalinowski J."/>
            <person name="Ruckert C."/>
        </authorList>
    </citation>
    <scope>NUCLEOTIDE SEQUENCE</scope>
    <source>
        <strain evidence="2">CGMCC 1.15760</strain>
    </source>
</reference>
<dbReference type="InterPro" id="IPR051531">
    <property type="entry name" value="N-acetyltransferase"/>
</dbReference>
<organism evidence="2 3">
    <name type="scientific">Lysinibacillus alkalisoli</name>
    <dbReference type="NCBI Taxonomy" id="1911548"/>
    <lineage>
        <taxon>Bacteria</taxon>
        <taxon>Bacillati</taxon>
        <taxon>Bacillota</taxon>
        <taxon>Bacilli</taxon>
        <taxon>Bacillales</taxon>
        <taxon>Bacillaceae</taxon>
        <taxon>Lysinibacillus</taxon>
    </lineage>
</organism>
<evidence type="ECO:0000313" key="3">
    <source>
        <dbReference type="Proteomes" id="UP000616608"/>
    </source>
</evidence>
<keyword evidence="3" id="KW-1185">Reference proteome</keyword>
<proteinExistence type="predicted"/>
<dbReference type="InterPro" id="IPR016181">
    <property type="entry name" value="Acyl_CoA_acyltransferase"/>
</dbReference>
<dbReference type="CDD" id="cd04301">
    <property type="entry name" value="NAT_SF"/>
    <property type="match status" value="1"/>
</dbReference>
<dbReference type="Pfam" id="PF13302">
    <property type="entry name" value="Acetyltransf_3"/>
    <property type="match status" value="1"/>
</dbReference>
<protein>
    <submittedName>
        <fullName evidence="2">N-acetyltransferase YnaD</fullName>
    </submittedName>
</protein>